<sequence length="995" mass="114121">FKFILQKDSSEPFSLSELLDELSRKQKEELWQRLKDLLTETLLESPVDGWQTVEDQGEDGMESEPSPKMKKSIEIIHAITSVILASVSVINEHENYGALLECAVILNGILYALPESEQKLQNSIQDLCVKWWEKGLPAKEDMGKTAFVMLLRRSLETKTGADVCRLWRIHQALYCFGFDLEENRDIKDMLLECFINVNYIKKEETIENACIQDFMFHGIHLPRRSPVHCKVREVLSYFHQQKVRQGVEEMLYRLYKPILWRGLKARNSEVRSNAALLFVEAFPVRDPNFIATEMDSEIQKQFEELYSLLEDPYPRVRSTGILGVCKITCKYWEMMPPTILVDLLKKVTGELAFDTSSADVRCSVFKFWKICPMEDILVRLEMDSRPVSRRLVSLIFNSFLPVNQPEEVWCERCVTLIQMNRAAARKFYQYAHEHTASTNIAKLIHVIRHCLNACIQRTLQECPEAHKECEKENASVLDKTLSVSDTASMAGLLEVIVILWKSIHRSLENNKEAKVYTINKFASVLPEYLKVFKDERCKIPLFMLMSFLPASAVPVFSCGVISVLRNQEETVTGRSYCTLLDCLCSWGQVGHVLELIVDWLTIRPRQTKSNLSSKCKVQINDTCPVKHELALLYMEYLLTHPKNRECLLSAPQKKLNQLLKALEGSKADLEFFLQSPSGHPLNFNKEAASHAFGLHCRLSVHLQYKFSEEKIHLSILNETGSWLENKVLPLLQDQEDEFLKLRRDVYQQVIQTYLAVGKDVVMVGLGDTKFQIQLLQWSLGIMKTVKEFFYISLLLGILKEIAGSSMIQKTDSEEVTVLFDLVQEVFQKMLECVAWTFRKQPEESLQLFHSVQSPLHEFISTIQSWYRDTAVHHGILSTLIAALVVEISHQLQKVSDIEELTTPQCPADLPPFSRCLVGVIMKSLDVVRSFLDELKACVTSGDIEGIVCLTAVLHIILVINKGKHRSAKLKEVVETVNRKLKTFMEITLEEDSLER</sequence>
<dbReference type="Proteomes" id="UP000710432">
    <property type="component" value="Unassembled WGS sequence"/>
</dbReference>
<accession>A0A8J6G824</accession>
<proteinExistence type="predicted"/>
<dbReference type="AlphaFoldDB" id="A0A8J6G824"/>
<protein>
    <submittedName>
        <fullName evidence="1">Condensin-2 complex subunit G2</fullName>
    </submittedName>
</protein>
<reference evidence="1" key="1">
    <citation type="submission" date="2020-03" db="EMBL/GenBank/DDBJ databases">
        <title>Studies in the Genomics of Life Span.</title>
        <authorList>
            <person name="Glass D."/>
        </authorList>
    </citation>
    <scope>NUCLEOTIDE SEQUENCE</scope>
    <source>
        <strain evidence="1">LTLLF</strain>
        <tissue evidence="1">Muscle</tissue>
    </source>
</reference>
<dbReference type="PANTHER" id="PTHR16199">
    <property type="entry name" value="CONDENSIN-2 COMPLEX SUBUNIT G2"/>
    <property type="match status" value="1"/>
</dbReference>
<dbReference type="InterPro" id="IPR024741">
    <property type="entry name" value="Condensin2_G2"/>
</dbReference>
<dbReference type="Pfam" id="PF12422">
    <property type="entry name" value="Condensin2nSMC"/>
    <property type="match status" value="1"/>
</dbReference>
<dbReference type="SUPFAM" id="SSF48371">
    <property type="entry name" value="ARM repeat"/>
    <property type="match status" value="1"/>
</dbReference>
<feature type="non-terminal residue" evidence="1">
    <location>
        <position position="1"/>
    </location>
</feature>
<dbReference type="GO" id="GO:0000796">
    <property type="term" value="C:condensin complex"/>
    <property type="evidence" value="ECO:0007669"/>
    <property type="project" value="TreeGrafter"/>
</dbReference>
<dbReference type="PANTHER" id="PTHR16199:SF4">
    <property type="entry name" value="CONDENSIN-2 COMPLEX SUBUNIT G2"/>
    <property type="match status" value="1"/>
</dbReference>
<evidence type="ECO:0000313" key="2">
    <source>
        <dbReference type="Proteomes" id="UP000710432"/>
    </source>
</evidence>
<organism evidence="1 2">
    <name type="scientific">Microtus ochrogaster</name>
    <name type="common">Prairie vole</name>
    <dbReference type="NCBI Taxonomy" id="79684"/>
    <lineage>
        <taxon>Eukaryota</taxon>
        <taxon>Metazoa</taxon>
        <taxon>Chordata</taxon>
        <taxon>Craniata</taxon>
        <taxon>Vertebrata</taxon>
        <taxon>Euteleostomi</taxon>
        <taxon>Mammalia</taxon>
        <taxon>Eutheria</taxon>
        <taxon>Euarchontoglires</taxon>
        <taxon>Glires</taxon>
        <taxon>Rodentia</taxon>
        <taxon>Myomorpha</taxon>
        <taxon>Muroidea</taxon>
        <taxon>Cricetidae</taxon>
        <taxon>Arvicolinae</taxon>
        <taxon>Microtus</taxon>
    </lineage>
</organism>
<name>A0A8J6G824_MICOH</name>
<dbReference type="EMBL" id="JAATJU010024211">
    <property type="protein sequence ID" value="KAH0506101.1"/>
    <property type="molecule type" value="Genomic_DNA"/>
</dbReference>
<evidence type="ECO:0000313" key="1">
    <source>
        <dbReference type="EMBL" id="KAH0506101.1"/>
    </source>
</evidence>
<dbReference type="GO" id="GO:0000070">
    <property type="term" value="P:mitotic sister chromatid segregation"/>
    <property type="evidence" value="ECO:0007669"/>
    <property type="project" value="TreeGrafter"/>
</dbReference>
<gene>
    <name evidence="1" type="ORF">LTLLF_174760</name>
</gene>
<comment type="caution">
    <text evidence="1">The sequence shown here is derived from an EMBL/GenBank/DDBJ whole genome shotgun (WGS) entry which is preliminary data.</text>
</comment>
<dbReference type="GO" id="GO:0005634">
    <property type="term" value="C:nucleus"/>
    <property type="evidence" value="ECO:0007669"/>
    <property type="project" value="InterPro"/>
</dbReference>
<dbReference type="InterPro" id="IPR016024">
    <property type="entry name" value="ARM-type_fold"/>
</dbReference>